<evidence type="ECO:0000313" key="2">
    <source>
        <dbReference type="Proteomes" id="UP000285768"/>
    </source>
</evidence>
<proteinExistence type="predicted"/>
<organism evidence="1 2">
    <name type="scientific">Leucobacter muris</name>
    <dbReference type="NCBI Taxonomy" id="1935379"/>
    <lineage>
        <taxon>Bacteria</taxon>
        <taxon>Bacillati</taxon>
        <taxon>Actinomycetota</taxon>
        <taxon>Actinomycetes</taxon>
        <taxon>Micrococcales</taxon>
        <taxon>Microbacteriaceae</taxon>
        <taxon>Leucobacter</taxon>
    </lineage>
</organism>
<name>A0ABX5QC52_9MICO</name>
<reference evidence="1 2" key="1">
    <citation type="submission" date="2019-01" db="EMBL/GenBank/DDBJ databases">
        <title>Leucobacter muris sp. nov. isolated from the nose of a laboratory mouse.</title>
        <authorList>
            <person name="Benga L."/>
            <person name="Sproeer C."/>
            <person name="Schumann P."/>
            <person name="Verbarg S."/>
            <person name="Bunk B."/>
            <person name="Engelhardt E."/>
            <person name="Benten P.M."/>
            <person name="Sager M."/>
        </authorList>
    </citation>
    <scope>NUCLEOTIDE SEQUENCE [LARGE SCALE GENOMIC DNA]</scope>
    <source>
        <strain evidence="1 2">DSM 101948</strain>
    </source>
</reference>
<evidence type="ECO:0000313" key="1">
    <source>
        <dbReference type="EMBL" id="QAB16649.1"/>
    </source>
</evidence>
<dbReference type="Proteomes" id="UP000285768">
    <property type="component" value="Chromosome"/>
</dbReference>
<gene>
    <name evidence="1" type="ORF">Leucomu_00685</name>
</gene>
<dbReference type="RefSeq" id="WP_128386017.1">
    <property type="nucleotide sequence ID" value="NZ_CP035037.1"/>
</dbReference>
<dbReference type="EMBL" id="CP035037">
    <property type="protein sequence ID" value="QAB16649.1"/>
    <property type="molecule type" value="Genomic_DNA"/>
</dbReference>
<sequence>MAIRDDGGLHVSASRYDAAHAETVIAELEEQYAAGEIDRHAYLEKKRGLVRLFLKATTQPKRRRKYVENYDGD</sequence>
<keyword evidence="2" id="KW-1185">Reference proteome</keyword>
<accession>A0ABX5QC52</accession>
<protein>
    <recommendedName>
        <fullName evidence="3">SHOCT domain-containing protein</fullName>
    </recommendedName>
</protein>
<evidence type="ECO:0008006" key="3">
    <source>
        <dbReference type="Google" id="ProtNLM"/>
    </source>
</evidence>